<keyword evidence="1" id="KW-0472">Membrane</keyword>
<feature type="transmembrane region" description="Helical" evidence="1">
    <location>
        <begin position="253"/>
        <end position="274"/>
    </location>
</feature>
<feature type="transmembrane region" description="Helical" evidence="1">
    <location>
        <begin position="79"/>
        <end position="109"/>
    </location>
</feature>
<protein>
    <submittedName>
        <fullName evidence="2">Putative membrane protein</fullName>
    </submittedName>
</protein>
<dbReference type="PANTHER" id="PTHR31133">
    <property type="entry name" value="MEMBRANE PROTEIN"/>
    <property type="match status" value="1"/>
</dbReference>
<proteinExistence type="predicted"/>
<dbReference type="InterPro" id="IPR040229">
    <property type="entry name" value="At3g27390-like"/>
</dbReference>
<evidence type="ECO:0000313" key="2">
    <source>
        <dbReference type="EMBL" id="RVW61110.1"/>
    </source>
</evidence>
<accession>A0A438FMQ9</accession>
<evidence type="ECO:0000256" key="1">
    <source>
        <dbReference type="SAM" id="Phobius"/>
    </source>
</evidence>
<keyword evidence="1" id="KW-0812">Transmembrane</keyword>
<dbReference type="Proteomes" id="UP000288805">
    <property type="component" value="Unassembled WGS sequence"/>
</dbReference>
<evidence type="ECO:0000313" key="3">
    <source>
        <dbReference type="Proteomes" id="UP000288805"/>
    </source>
</evidence>
<comment type="caution">
    <text evidence="2">The sequence shown here is derived from an EMBL/GenBank/DDBJ whole genome shotgun (WGS) entry which is preliminary data.</text>
</comment>
<organism evidence="2 3">
    <name type="scientific">Vitis vinifera</name>
    <name type="common">Grape</name>
    <dbReference type="NCBI Taxonomy" id="29760"/>
    <lineage>
        <taxon>Eukaryota</taxon>
        <taxon>Viridiplantae</taxon>
        <taxon>Streptophyta</taxon>
        <taxon>Embryophyta</taxon>
        <taxon>Tracheophyta</taxon>
        <taxon>Spermatophyta</taxon>
        <taxon>Magnoliopsida</taxon>
        <taxon>eudicotyledons</taxon>
        <taxon>Gunneridae</taxon>
        <taxon>Pentapetalae</taxon>
        <taxon>rosids</taxon>
        <taxon>Vitales</taxon>
        <taxon>Vitaceae</taxon>
        <taxon>Viteae</taxon>
        <taxon>Vitis</taxon>
    </lineage>
</organism>
<reference evidence="2 3" key="1">
    <citation type="journal article" date="2018" name="PLoS Genet.">
        <title>Population sequencing reveals clonal diversity and ancestral inbreeding in the grapevine cultivar Chardonnay.</title>
        <authorList>
            <person name="Roach M.J."/>
            <person name="Johnson D.L."/>
            <person name="Bohlmann J."/>
            <person name="van Vuuren H.J."/>
            <person name="Jones S.J."/>
            <person name="Pretorius I.S."/>
            <person name="Schmidt S.A."/>
            <person name="Borneman A.R."/>
        </authorList>
    </citation>
    <scope>NUCLEOTIDE SEQUENCE [LARGE SCALE GENOMIC DNA]</scope>
    <source>
        <strain evidence="3">cv. Chardonnay</strain>
        <tissue evidence="2">Leaf</tissue>
    </source>
</reference>
<feature type="transmembrane region" description="Helical" evidence="1">
    <location>
        <begin position="7"/>
        <end position="30"/>
    </location>
</feature>
<sequence length="576" mass="65246">MVDSKGFLTYLCYFIFFLPVFVLLFALGIIKGGIFSPFVFLVIAFGDIGVVVGLWPCHLVWTVYCIVRTKKFDPYLKCLLILMVPIPVALWTVVGVVGSVIMGIGYGFICPVMDTFKAVSMEGVSLRTKLIRCFTDGTWSNVWGACTIVRDFADFSFHSYFSVMDGLLESKGEKPIELKVFEIPGCILCAILGVLVDVPFITLIVLYKSPILLFKGWNQLLHDLIGREGPFFETICVPFAGLLILLWPIVVVLAALAGVISSFFFGCYAAVIAYQLHLCHCLMSPPMTSFTYEKDPAFPARPRYCKQLTYSPTLVSVNGLNEQLHANEPLVRTASEKKRALSAVMIMVSEHQETPRTLAPYHMYVWIVANHLNQCIDQIWDNYFKACEHTGKELLRAGAVGMPDLETWRNSKNKIINIGIPAYSFLECFLHSIKSGSPGFLMRDNVELTSLNRPEGRVFDWMFEPMSIMKEQLKRLNLVETEELYLYKFSLYHGDRERMEAWQNGGFPPEDEIRRAQLEALSGKSFMVPSSSSKQAAGFCLTLSRLPTSRRWFDGVVKEIEQEARRDWMGLMHLMI</sequence>
<name>A0A438FMQ9_VITVI</name>
<feature type="transmembrane region" description="Helical" evidence="1">
    <location>
        <begin position="228"/>
        <end position="247"/>
    </location>
</feature>
<dbReference type="PANTHER" id="PTHR31133:SF9">
    <property type="entry name" value="TRANSMEMBRANE PROTEIN"/>
    <property type="match status" value="1"/>
</dbReference>
<feature type="transmembrane region" description="Helical" evidence="1">
    <location>
        <begin position="181"/>
        <end position="207"/>
    </location>
</feature>
<feature type="transmembrane region" description="Helical" evidence="1">
    <location>
        <begin position="36"/>
        <end position="67"/>
    </location>
</feature>
<keyword evidence="1" id="KW-1133">Transmembrane helix</keyword>
<gene>
    <name evidence="2" type="primary">VvCHDp000125_4</name>
    <name evidence="2" type="ORF">CK203_020688</name>
</gene>
<dbReference type="EMBL" id="QGNW01000842">
    <property type="protein sequence ID" value="RVW61110.1"/>
    <property type="molecule type" value="Genomic_DNA"/>
</dbReference>
<dbReference type="AlphaFoldDB" id="A0A438FMQ9"/>